<feature type="region of interest" description="Disordered" evidence="1">
    <location>
        <begin position="418"/>
        <end position="445"/>
    </location>
</feature>
<organism evidence="2 3">
    <name type="scientific">Hordeum vulgare subsp. vulgare</name>
    <name type="common">Domesticated barley</name>
    <dbReference type="NCBI Taxonomy" id="112509"/>
    <lineage>
        <taxon>Eukaryota</taxon>
        <taxon>Viridiplantae</taxon>
        <taxon>Streptophyta</taxon>
        <taxon>Embryophyta</taxon>
        <taxon>Tracheophyta</taxon>
        <taxon>Spermatophyta</taxon>
        <taxon>Magnoliopsida</taxon>
        <taxon>Liliopsida</taxon>
        <taxon>Poales</taxon>
        <taxon>Poaceae</taxon>
        <taxon>BOP clade</taxon>
        <taxon>Pooideae</taxon>
        <taxon>Triticodae</taxon>
        <taxon>Triticeae</taxon>
        <taxon>Hordeinae</taxon>
        <taxon>Hordeum</taxon>
    </lineage>
</organism>
<dbReference type="Proteomes" id="UP000011116">
    <property type="component" value="Chromosome 3H"/>
</dbReference>
<feature type="region of interest" description="Disordered" evidence="1">
    <location>
        <begin position="270"/>
        <end position="292"/>
    </location>
</feature>
<dbReference type="PANTHER" id="PTHR33075">
    <property type="entry name" value="OS02G0499800 PROTEIN"/>
    <property type="match status" value="1"/>
</dbReference>
<feature type="compositionally biased region" description="Low complexity" evidence="1">
    <location>
        <begin position="164"/>
        <end position="174"/>
    </location>
</feature>
<dbReference type="EnsemblPlants" id="HORVU.MOREX.r3.3HG0265260.1">
    <property type="protein sequence ID" value="HORVU.MOREX.r3.3HG0265260.1.CDS1"/>
    <property type="gene ID" value="HORVU.MOREX.r3.3HG0265260"/>
</dbReference>
<name>A0A8I6X1B4_HORVV</name>
<evidence type="ECO:0000313" key="3">
    <source>
        <dbReference type="Proteomes" id="UP000011116"/>
    </source>
</evidence>
<sequence length="534" mass="56580">MVPQTLAKSVVRFIRHDHGRGFRGQEGFRQGCLMLLGVPLGFRNTEDLRAAVNTFGEFHHWVSDDPYLVRSIVFAAFPEDRVVPRSISFSEYSAWGGGKVSWSALVYILGTAAAEILPNDEDPMPLNGNPHPLPGQLVHHNLQFALPPYPPLGWNAVPLAPGDPGPAAAANADDGGWGPPPADLEGRGWGQPPADGGDWEPAAAPAAPADAPAAAPLQDQESMVIDQPSPSSSDSVHELVDLDPQQEDMAAEPAAQEPPMHLPDAANADVAAPADASDNAAVPEAGAVGPDAGLNNGAELEEEEPMLEEVHDTNPLAIVLYKPPTPAQSNLIVGAARVLYGPPLPPVMSWTHTFDTLMGPAAAMHVPRQFQLPILEPILIPKRSWDVAFDADTPGPSLSDPASASLSLQEVTLISPTSSSEDLSFCSPAPSKKGSRKKATPVVDSSLRRCTRGSIKRHGFKPILQELPAHIPKKRKPKAKPMSSTSQETEDVPPATPIPVIQEVGQSLGIAPEKLTVDRLMEDPADSAPTSSDV</sequence>
<reference evidence="2" key="2">
    <citation type="submission" date="2020-10" db="EMBL/GenBank/DDBJ databases">
        <authorList>
            <person name="Scholz U."/>
            <person name="Mascher M."/>
            <person name="Fiebig A."/>
        </authorList>
    </citation>
    <scope>NUCLEOTIDE SEQUENCE [LARGE SCALE GENOMIC DNA]</scope>
    <source>
        <strain evidence="2">cv. Morex</strain>
    </source>
</reference>
<dbReference type="AlphaFoldDB" id="A0A8I6X1B4"/>
<evidence type="ECO:0000256" key="1">
    <source>
        <dbReference type="SAM" id="MobiDB-lite"/>
    </source>
</evidence>
<dbReference type="PANTHER" id="PTHR33075:SF10">
    <property type="entry name" value="DUF4283 DOMAIN-CONTAINING PROTEIN"/>
    <property type="match status" value="1"/>
</dbReference>
<keyword evidence="3" id="KW-1185">Reference proteome</keyword>
<proteinExistence type="predicted"/>
<reference evidence="3" key="1">
    <citation type="journal article" date="2012" name="Nature">
        <title>A physical, genetic and functional sequence assembly of the barley genome.</title>
        <authorList>
            <consortium name="The International Barley Genome Sequencing Consortium"/>
            <person name="Mayer K.F."/>
            <person name="Waugh R."/>
            <person name="Brown J.W."/>
            <person name="Schulman A."/>
            <person name="Langridge P."/>
            <person name="Platzer M."/>
            <person name="Fincher G.B."/>
            <person name="Muehlbauer G.J."/>
            <person name="Sato K."/>
            <person name="Close T.J."/>
            <person name="Wise R.P."/>
            <person name="Stein N."/>
        </authorList>
    </citation>
    <scope>NUCLEOTIDE SEQUENCE [LARGE SCALE GENOMIC DNA]</scope>
    <source>
        <strain evidence="3">cv. Morex</strain>
    </source>
</reference>
<evidence type="ECO:0000313" key="2">
    <source>
        <dbReference type="EnsemblPlants" id="HORVU.MOREX.r3.3HG0265260.1.CDS1"/>
    </source>
</evidence>
<feature type="region of interest" description="Disordered" evidence="1">
    <location>
        <begin position="468"/>
        <end position="497"/>
    </location>
</feature>
<feature type="compositionally biased region" description="Low complexity" evidence="1">
    <location>
        <begin position="192"/>
        <end position="216"/>
    </location>
</feature>
<reference evidence="2" key="3">
    <citation type="submission" date="2022-01" db="UniProtKB">
        <authorList>
            <consortium name="EnsemblPlants"/>
        </authorList>
    </citation>
    <scope>IDENTIFICATION</scope>
    <source>
        <strain evidence="2">subsp. vulgare</strain>
    </source>
</reference>
<feature type="compositionally biased region" description="Low complexity" evidence="1">
    <location>
        <begin position="270"/>
        <end position="282"/>
    </location>
</feature>
<accession>A0A8I6X1B4</accession>
<feature type="region of interest" description="Disordered" evidence="1">
    <location>
        <begin position="164"/>
        <end position="217"/>
    </location>
</feature>
<protein>
    <submittedName>
        <fullName evidence="2">Uncharacterized protein</fullName>
    </submittedName>
</protein>
<dbReference type="Gramene" id="HORVU.MOREX.r3.3HG0265260.1">
    <property type="protein sequence ID" value="HORVU.MOREX.r3.3HG0265260.1.CDS1"/>
    <property type="gene ID" value="HORVU.MOREX.r3.3HG0265260"/>
</dbReference>